<sequence>MSQDFELKELGQIKYFNCRELDNTNLVVNAFTTRTGGVSRTPFDNLNLSYNVGDKKSRVAENRKTILDALSIDYRTTVTAQQVHKDKISLVRKEDKGKGAFKYSKGIAQTDALITDTPGITLLMCYADCVPIFILDPVKKAIALIHNGRRGTELELILKTLTKMKKIFKTSPHSCLAAIFPSIGPCCYTIKEQNKINDYWLNKDKFNGELISKQNKSGRSLDLRKANYWQLIKAGLQEKNIFINEICTADHSELFFSYRRDKGNTGRMAAIFMLK</sequence>
<evidence type="ECO:0000256" key="2">
    <source>
        <dbReference type="ARBA" id="ARBA00007353"/>
    </source>
</evidence>
<dbReference type="Gene3D" id="3.60.140.10">
    <property type="entry name" value="CNF1/YfiH-like putative cysteine hydrolases"/>
    <property type="match status" value="1"/>
</dbReference>
<reference evidence="10" key="1">
    <citation type="journal article" date="2014" name="Front. Microbiol.">
        <title>High frequency of phylogenetically diverse reductive dehalogenase-homologous genes in deep subseafloor sedimentary metagenomes.</title>
        <authorList>
            <person name="Kawai M."/>
            <person name="Futagami T."/>
            <person name="Toyoda A."/>
            <person name="Takaki Y."/>
            <person name="Nishi S."/>
            <person name="Hori S."/>
            <person name="Arai W."/>
            <person name="Tsubouchi T."/>
            <person name="Morono Y."/>
            <person name="Uchiyama I."/>
            <person name="Ito T."/>
            <person name="Fujiyama A."/>
            <person name="Inagaki F."/>
            <person name="Takami H."/>
        </authorList>
    </citation>
    <scope>NUCLEOTIDE SEQUENCE</scope>
    <source>
        <strain evidence="10">Expedition CK06-06</strain>
    </source>
</reference>
<dbReference type="SUPFAM" id="SSF64438">
    <property type="entry name" value="CNF1/YfiH-like putative cysteine hydrolases"/>
    <property type="match status" value="1"/>
</dbReference>
<evidence type="ECO:0000256" key="8">
    <source>
        <dbReference type="ARBA" id="ARBA00048968"/>
    </source>
</evidence>
<dbReference type="InterPro" id="IPR038371">
    <property type="entry name" value="Cu_polyphenol_OxRdtase_sf"/>
</dbReference>
<dbReference type="GO" id="GO:0016787">
    <property type="term" value="F:hydrolase activity"/>
    <property type="evidence" value="ECO:0007669"/>
    <property type="project" value="UniProtKB-KW"/>
</dbReference>
<evidence type="ECO:0000256" key="7">
    <source>
        <dbReference type="ARBA" id="ARBA00047989"/>
    </source>
</evidence>
<comment type="catalytic activity">
    <reaction evidence="9">
        <text>S-methyl-5'-thioadenosine + phosphate = 5-(methylsulfanyl)-alpha-D-ribose 1-phosphate + adenine</text>
        <dbReference type="Rhea" id="RHEA:11852"/>
        <dbReference type="ChEBI" id="CHEBI:16708"/>
        <dbReference type="ChEBI" id="CHEBI:17509"/>
        <dbReference type="ChEBI" id="CHEBI:43474"/>
        <dbReference type="ChEBI" id="CHEBI:58533"/>
        <dbReference type="EC" id="2.4.2.28"/>
    </reaction>
    <physiologicalReaction direction="left-to-right" evidence="9">
        <dbReference type="Rhea" id="RHEA:11853"/>
    </physiologicalReaction>
</comment>
<name>X0ZQ73_9ZZZZ</name>
<evidence type="ECO:0000256" key="6">
    <source>
        <dbReference type="ARBA" id="ARBA00022833"/>
    </source>
</evidence>
<dbReference type="GO" id="GO:0005507">
    <property type="term" value="F:copper ion binding"/>
    <property type="evidence" value="ECO:0007669"/>
    <property type="project" value="TreeGrafter"/>
</dbReference>
<dbReference type="NCBIfam" id="TIGR00726">
    <property type="entry name" value="peptidoglycan editing factor PgeF"/>
    <property type="match status" value="1"/>
</dbReference>
<comment type="catalytic activity">
    <reaction evidence="7">
        <text>adenosine + H2O + H(+) = inosine + NH4(+)</text>
        <dbReference type="Rhea" id="RHEA:24408"/>
        <dbReference type="ChEBI" id="CHEBI:15377"/>
        <dbReference type="ChEBI" id="CHEBI:15378"/>
        <dbReference type="ChEBI" id="CHEBI:16335"/>
        <dbReference type="ChEBI" id="CHEBI:17596"/>
        <dbReference type="ChEBI" id="CHEBI:28938"/>
        <dbReference type="EC" id="3.5.4.4"/>
    </reaction>
    <physiologicalReaction direction="left-to-right" evidence="7">
        <dbReference type="Rhea" id="RHEA:24409"/>
    </physiologicalReaction>
</comment>
<evidence type="ECO:0000256" key="3">
    <source>
        <dbReference type="ARBA" id="ARBA00022679"/>
    </source>
</evidence>
<evidence type="ECO:0000256" key="5">
    <source>
        <dbReference type="ARBA" id="ARBA00022801"/>
    </source>
</evidence>
<dbReference type="AlphaFoldDB" id="X0ZQ73"/>
<dbReference type="Pfam" id="PF02578">
    <property type="entry name" value="Cu-oxidase_4"/>
    <property type="match status" value="1"/>
</dbReference>
<accession>X0ZQ73</accession>
<comment type="catalytic activity">
    <reaction evidence="8">
        <text>adenosine + phosphate = alpha-D-ribose 1-phosphate + adenine</text>
        <dbReference type="Rhea" id="RHEA:27642"/>
        <dbReference type="ChEBI" id="CHEBI:16335"/>
        <dbReference type="ChEBI" id="CHEBI:16708"/>
        <dbReference type="ChEBI" id="CHEBI:43474"/>
        <dbReference type="ChEBI" id="CHEBI:57720"/>
        <dbReference type="EC" id="2.4.2.1"/>
    </reaction>
    <physiologicalReaction direction="left-to-right" evidence="8">
        <dbReference type="Rhea" id="RHEA:27643"/>
    </physiologicalReaction>
</comment>
<dbReference type="GO" id="GO:0017061">
    <property type="term" value="F:S-methyl-5-thioadenosine phosphorylase activity"/>
    <property type="evidence" value="ECO:0007669"/>
    <property type="project" value="UniProtKB-EC"/>
</dbReference>
<organism evidence="10">
    <name type="scientific">marine sediment metagenome</name>
    <dbReference type="NCBI Taxonomy" id="412755"/>
    <lineage>
        <taxon>unclassified sequences</taxon>
        <taxon>metagenomes</taxon>
        <taxon>ecological metagenomes</taxon>
    </lineage>
</organism>
<evidence type="ECO:0000313" key="10">
    <source>
        <dbReference type="EMBL" id="GAG60227.1"/>
    </source>
</evidence>
<comment type="catalytic activity">
    <reaction evidence="1">
        <text>inosine + phosphate = alpha-D-ribose 1-phosphate + hypoxanthine</text>
        <dbReference type="Rhea" id="RHEA:27646"/>
        <dbReference type="ChEBI" id="CHEBI:17368"/>
        <dbReference type="ChEBI" id="CHEBI:17596"/>
        <dbReference type="ChEBI" id="CHEBI:43474"/>
        <dbReference type="ChEBI" id="CHEBI:57720"/>
        <dbReference type="EC" id="2.4.2.1"/>
    </reaction>
    <physiologicalReaction direction="left-to-right" evidence="1">
        <dbReference type="Rhea" id="RHEA:27647"/>
    </physiologicalReaction>
</comment>
<dbReference type="InterPro" id="IPR011324">
    <property type="entry name" value="Cytotoxic_necrot_fac-like_cat"/>
</dbReference>
<dbReference type="InterPro" id="IPR003730">
    <property type="entry name" value="Cu_polyphenol_OxRdtase"/>
</dbReference>
<dbReference type="EMBL" id="BART01003705">
    <property type="protein sequence ID" value="GAG60227.1"/>
    <property type="molecule type" value="Genomic_DNA"/>
</dbReference>
<keyword evidence="3" id="KW-0808">Transferase</keyword>
<keyword evidence="4" id="KW-0479">Metal-binding</keyword>
<dbReference type="CDD" id="cd16833">
    <property type="entry name" value="YfiH"/>
    <property type="match status" value="1"/>
</dbReference>
<evidence type="ECO:0000256" key="4">
    <source>
        <dbReference type="ARBA" id="ARBA00022723"/>
    </source>
</evidence>
<proteinExistence type="inferred from homology"/>
<keyword evidence="5" id="KW-0378">Hydrolase</keyword>
<keyword evidence="6" id="KW-0862">Zinc</keyword>
<protein>
    <recommendedName>
        <fullName evidence="11">Purine nucleoside phosphorylase</fullName>
    </recommendedName>
</protein>
<comment type="similarity">
    <text evidence="2">Belongs to the purine nucleoside phosphorylase YfiH/LACC1 family.</text>
</comment>
<evidence type="ECO:0000256" key="1">
    <source>
        <dbReference type="ARBA" id="ARBA00000553"/>
    </source>
</evidence>
<evidence type="ECO:0000256" key="9">
    <source>
        <dbReference type="ARBA" id="ARBA00049893"/>
    </source>
</evidence>
<dbReference type="PANTHER" id="PTHR30616:SF2">
    <property type="entry name" value="PURINE NUCLEOSIDE PHOSPHORYLASE LACC1"/>
    <property type="match status" value="1"/>
</dbReference>
<evidence type="ECO:0008006" key="11">
    <source>
        <dbReference type="Google" id="ProtNLM"/>
    </source>
</evidence>
<comment type="caution">
    <text evidence="10">The sequence shown here is derived from an EMBL/GenBank/DDBJ whole genome shotgun (WGS) entry which is preliminary data.</text>
</comment>
<dbReference type="PANTHER" id="PTHR30616">
    <property type="entry name" value="UNCHARACTERIZED PROTEIN YFIH"/>
    <property type="match status" value="1"/>
</dbReference>
<gene>
    <name evidence="10" type="ORF">S01H4_09947</name>
</gene>